<accession>A0A840HV58</accession>
<keyword evidence="6" id="KW-1185">Reference proteome</keyword>
<name>A0A840HV58_9SPHN</name>
<dbReference type="InterPro" id="IPR036597">
    <property type="entry name" value="Fido-like_dom_sf"/>
</dbReference>
<evidence type="ECO:0000313" key="5">
    <source>
        <dbReference type="EMBL" id="MBB4641477.1"/>
    </source>
</evidence>
<dbReference type="Pfam" id="PF21248">
    <property type="entry name" value="SoFic-like_C"/>
    <property type="match status" value="1"/>
</dbReference>
<feature type="binding site" evidence="3">
    <location>
        <begin position="200"/>
        <end position="207"/>
    </location>
    <ligand>
        <name>ATP</name>
        <dbReference type="ChEBI" id="CHEBI:30616"/>
    </ligand>
</feature>
<dbReference type="AlphaFoldDB" id="A0A840HV58"/>
<feature type="binding site" evidence="1">
    <location>
        <position position="69"/>
    </location>
    <ligand>
        <name>ATP</name>
        <dbReference type="ChEBI" id="CHEBI:30616"/>
    </ligand>
</feature>
<proteinExistence type="predicted"/>
<dbReference type="InterPro" id="IPR025758">
    <property type="entry name" value="Fic/DOC_N"/>
</dbReference>
<dbReference type="InterPro" id="IPR003812">
    <property type="entry name" value="Fido"/>
</dbReference>
<dbReference type="PANTHER" id="PTHR13504:SF35">
    <property type="entry name" value="PROTEIN ADENYLYLTRANSFERASE SOFIC"/>
    <property type="match status" value="1"/>
</dbReference>
<sequence length="363" mass="40091">MKFDPATPHNQLPLLPPKDALETAAVLKACIGARAALADLKAIGHIIPNQSILINSIPLLEAQASSEIENIVTTGDRLFQFANTPSGTGVDAATKETLRYRTALANGFASLNERPLTTRTAVEICSAIKGVDMDIRVTPGTTLANDRTGEIIFTPPTGERLLRDLLANWERYIHDHGDVDPLIALAVQHYQFEAIHPFTDGNGRTGRVLNLLFLVQHGLLDIPVLYLSRAIIRAKNDYYRLLLDVTAKGEWEPWLLFVIEAVRNTADWTGRKVRAIRALLDETAQAMRDKAPRIYSRELAELIFSQPYCRIGNVVDAGLAKRQAASTYLKTLALIGLLEERKAGREALFVNPALLTLLMRDDG</sequence>
<dbReference type="PIRSF" id="PIRSF038925">
    <property type="entry name" value="AMP-prot_trans"/>
    <property type="match status" value="1"/>
</dbReference>
<dbReference type="Gene3D" id="1.10.3290.10">
    <property type="entry name" value="Fido-like domain"/>
    <property type="match status" value="1"/>
</dbReference>
<dbReference type="GO" id="GO:0005524">
    <property type="term" value="F:ATP binding"/>
    <property type="evidence" value="ECO:0007669"/>
    <property type="project" value="UniProtKB-KW"/>
</dbReference>
<dbReference type="Pfam" id="PF13784">
    <property type="entry name" value="Fic_N"/>
    <property type="match status" value="1"/>
</dbReference>
<dbReference type="InterPro" id="IPR026287">
    <property type="entry name" value="SoFic-like"/>
</dbReference>
<gene>
    <name evidence="5" type="ORF">HNQ99_001786</name>
</gene>
<feature type="domain" description="Fido" evidence="4">
    <location>
        <begin position="116"/>
        <end position="260"/>
    </location>
</feature>
<dbReference type="NCBIfam" id="NF046030">
    <property type="entry name" value="ProtAdlyltaseSoFic"/>
    <property type="match status" value="1"/>
</dbReference>
<feature type="active site" evidence="2">
    <location>
        <position position="196"/>
    </location>
</feature>
<evidence type="ECO:0000313" key="6">
    <source>
        <dbReference type="Proteomes" id="UP000575068"/>
    </source>
</evidence>
<evidence type="ECO:0000256" key="2">
    <source>
        <dbReference type="PIRSR" id="PIRSR640198-1"/>
    </source>
</evidence>
<dbReference type="Pfam" id="PF02661">
    <property type="entry name" value="Fic"/>
    <property type="match status" value="1"/>
</dbReference>
<dbReference type="RefSeq" id="WP_184475292.1">
    <property type="nucleotide sequence ID" value="NZ_JACHOV010000006.1"/>
</dbReference>
<organism evidence="5 6">
    <name type="scientific">Rhizorhapis suberifaciens</name>
    <name type="common">corky root of lettuce</name>
    <dbReference type="NCBI Taxonomy" id="13656"/>
    <lineage>
        <taxon>Bacteria</taxon>
        <taxon>Pseudomonadati</taxon>
        <taxon>Pseudomonadota</taxon>
        <taxon>Alphaproteobacteria</taxon>
        <taxon>Sphingomonadales</taxon>
        <taxon>Sphingomonadaceae</taxon>
        <taxon>Rhizorhapis</taxon>
    </lineage>
</organism>
<feature type="binding site" evidence="1">
    <location>
        <position position="238"/>
    </location>
    <ligand>
        <name>ATP</name>
        <dbReference type="ChEBI" id="CHEBI:30616"/>
    </ligand>
</feature>
<evidence type="ECO:0000256" key="3">
    <source>
        <dbReference type="PIRSR" id="PIRSR640198-2"/>
    </source>
</evidence>
<keyword evidence="1" id="KW-0067">ATP-binding</keyword>
<comment type="caution">
    <text evidence="5">The sequence shown here is derived from an EMBL/GenBank/DDBJ whole genome shotgun (WGS) entry which is preliminary data.</text>
</comment>
<keyword evidence="1" id="KW-0547">Nucleotide-binding</keyword>
<dbReference type="Proteomes" id="UP000575068">
    <property type="component" value="Unassembled WGS sequence"/>
</dbReference>
<dbReference type="SUPFAM" id="SSF140931">
    <property type="entry name" value="Fic-like"/>
    <property type="match status" value="1"/>
</dbReference>
<dbReference type="InterPro" id="IPR040198">
    <property type="entry name" value="Fido_containing"/>
</dbReference>
<feature type="binding site" evidence="1">
    <location>
        <position position="196"/>
    </location>
    <ligand>
        <name>ATP</name>
        <dbReference type="ChEBI" id="CHEBI:30616"/>
    </ligand>
</feature>
<dbReference type="InterPro" id="IPR048770">
    <property type="entry name" value="SoFic-like_C"/>
</dbReference>
<evidence type="ECO:0000259" key="4">
    <source>
        <dbReference type="PROSITE" id="PS51459"/>
    </source>
</evidence>
<protein>
    <submittedName>
        <fullName evidence="5">Fic family protein</fullName>
    </submittedName>
</protein>
<feature type="binding site" evidence="3">
    <location>
        <begin position="238"/>
        <end position="239"/>
    </location>
    <ligand>
        <name>ATP</name>
        <dbReference type="ChEBI" id="CHEBI:30616"/>
    </ligand>
</feature>
<reference evidence="5 6" key="1">
    <citation type="submission" date="2020-08" db="EMBL/GenBank/DDBJ databases">
        <title>Genomic Encyclopedia of Type Strains, Phase IV (KMG-IV): sequencing the most valuable type-strain genomes for metagenomic binning, comparative biology and taxonomic classification.</title>
        <authorList>
            <person name="Goeker M."/>
        </authorList>
    </citation>
    <scope>NUCLEOTIDE SEQUENCE [LARGE SCALE GENOMIC DNA]</scope>
    <source>
        <strain evidence="5 6">DSM 7465</strain>
    </source>
</reference>
<dbReference type="PANTHER" id="PTHR13504">
    <property type="entry name" value="FIDO DOMAIN-CONTAINING PROTEIN DDB_G0283145"/>
    <property type="match status" value="1"/>
</dbReference>
<feature type="binding site" evidence="1">
    <location>
        <begin position="201"/>
        <end position="207"/>
    </location>
    <ligand>
        <name>ATP</name>
        <dbReference type="ChEBI" id="CHEBI:30616"/>
    </ligand>
</feature>
<evidence type="ECO:0000256" key="1">
    <source>
        <dbReference type="PIRSR" id="PIRSR038925-1"/>
    </source>
</evidence>
<dbReference type="PROSITE" id="PS51459">
    <property type="entry name" value="FIDO"/>
    <property type="match status" value="1"/>
</dbReference>
<dbReference type="EMBL" id="JACHOV010000006">
    <property type="protein sequence ID" value="MBB4641477.1"/>
    <property type="molecule type" value="Genomic_DNA"/>
</dbReference>